<evidence type="ECO:0000256" key="1">
    <source>
        <dbReference type="SAM" id="Phobius"/>
    </source>
</evidence>
<evidence type="ECO:0000313" key="3">
    <source>
        <dbReference type="Proteomes" id="UP000011116"/>
    </source>
</evidence>
<name>A0A8I6XBS8_HORVV</name>
<dbReference type="InterPro" id="IPR045501">
    <property type="entry name" value="DUF6490"/>
</dbReference>
<keyword evidence="1" id="KW-0472">Membrane</keyword>
<proteinExistence type="predicted"/>
<reference evidence="2" key="3">
    <citation type="submission" date="2022-01" db="UniProtKB">
        <authorList>
            <consortium name="EnsemblPlants"/>
        </authorList>
    </citation>
    <scope>IDENTIFICATION</scope>
    <source>
        <strain evidence="2">subsp. vulgare</strain>
    </source>
</reference>
<dbReference type="EnsemblPlants" id="HORVU.MOREX.r3.3HG0237740.1">
    <property type="protein sequence ID" value="HORVU.MOREX.r3.3HG0237740.1.CDS1"/>
    <property type="gene ID" value="HORVU.MOREX.r3.3HG0237740"/>
</dbReference>
<feature type="transmembrane region" description="Helical" evidence="1">
    <location>
        <begin position="102"/>
        <end position="122"/>
    </location>
</feature>
<keyword evidence="1" id="KW-1133">Transmembrane helix</keyword>
<evidence type="ECO:0000313" key="2">
    <source>
        <dbReference type="EnsemblPlants" id="HORVU.MOREX.r3.3HG0237740.1.CDS1"/>
    </source>
</evidence>
<dbReference type="Proteomes" id="UP000011116">
    <property type="component" value="Chromosome 3H"/>
</dbReference>
<organism evidence="2 3">
    <name type="scientific">Hordeum vulgare subsp. vulgare</name>
    <name type="common">Domesticated barley</name>
    <dbReference type="NCBI Taxonomy" id="112509"/>
    <lineage>
        <taxon>Eukaryota</taxon>
        <taxon>Viridiplantae</taxon>
        <taxon>Streptophyta</taxon>
        <taxon>Embryophyta</taxon>
        <taxon>Tracheophyta</taxon>
        <taxon>Spermatophyta</taxon>
        <taxon>Magnoliopsida</taxon>
        <taxon>Liliopsida</taxon>
        <taxon>Poales</taxon>
        <taxon>Poaceae</taxon>
        <taxon>BOP clade</taxon>
        <taxon>Pooideae</taxon>
        <taxon>Triticodae</taxon>
        <taxon>Triticeae</taxon>
        <taxon>Hordeinae</taxon>
        <taxon>Hordeum</taxon>
    </lineage>
</organism>
<dbReference type="Gramene" id="HORVU.MOREX.r3.3HG0237740.1">
    <property type="protein sequence ID" value="HORVU.MOREX.r3.3HG0237740.1.CDS1"/>
    <property type="gene ID" value="HORVU.MOREX.r3.3HG0237740"/>
</dbReference>
<feature type="transmembrane region" description="Helical" evidence="1">
    <location>
        <begin position="60"/>
        <end position="81"/>
    </location>
</feature>
<dbReference type="AlphaFoldDB" id="A0A8I6XBS8"/>
<protein>
    <submittedName>
        <fullName evidence="2">Uncharacterized protein</fullName>
    </submittedName>
</protein>
<feature type="transmembrane region" description="Helical" evidence="1">
    <location>
        <begin position="128"/>
        <end position="150"/>
    </location>
</feature>
<reference evidence="2" key="2">
    <citation type="submission" date="2020-10" db="EMBL/GenBank/DDBJ databases">
        <authorList>
            <person name="Scholz U."/>
            <person name="Mascher M."/>
            <person name="Fiebig A."/>
        </authorList>
    </citation>
    <scope>NUCLEOTIDE SEQUENCE [LARGE SCALE GENOMIC DNA]</scope>
    <source>
        <strain evidence="2">cv. Morex</strain>
    </source>
</reference>
<dbReference type="PANTHER" id="PTHR46610:SF18">
    <property type="entry name" value="OS01G0183850 PROTEIN"/>
    <property type="match status" value="1"/>
</dbReference>
<accession>A0A8I6XBS8</accession>
<keyword evidence="1" id="KW-0812">Transmembrane</keyword>
<keyword evidence="3" id="KW-1185">Reference proteome</keyword>
<dbReference type="PANTHER" id="PTHR46610">
    <property type="entry name" value="OS05G0181300 PROTEIN"/>
    <property type="match status" value="1"/>
</dbReference>
<sequence>MEPTQTLVARYTPPPKTVQLGQGDGSAQPGCGWAFWAVLSLVTGHLAWGLYRARRSVHDLAFVIMAYYPTYFCLWGLYVCLRRHELLRCDDDPAAAPKRRQARFRVWAASLTVGGMIAVQLAGATPDLALKFTLIALGCLAILLAGYCLYAGGRGAPAEAGSRPEKELHEVSTEHRVSTLKLEVHPWK</sequence>
<reference evidence="3" key="1">
    <citation type="journal article" date="2012" name="Nature">
        <title>A physical, genetic and functional sequence assembly of the barley genome.</title>
        <authorList>
            <consortium name="The International Barley Genome Sequencing Consortium"/>
            <person name="Mayer K.F."/>
            <person name="Waugh R."/>
            <person name="Brown J.W."/>
            <person name="Schulman A."/>
            <person name="Langridge P."/>
            <person name="Platzer M."/>
            <person name="Fincher G.B."/>
            <person name="Muehlbauer G.J."/>
            <person name="Sato K."/>
            <person name="Close T.J."/>
            <person name="Wise R.P."/>
            <person name="Stein N."/>
        </authorList>
    </citation>
    <scope>NUCLEOTIDE SEQUENCE [LARGE SCALE GENOMIC DNA]</scope>
    <source>
        <strain evidence="3">cv. Morex</strain>
    </source>
</reference>
<feature type="transmembrane region" description="Helical" evidence="1">
    <location>
        <begin position="30"/>
        <end position="48"/>
    </location>
</feature>